<dbReference type="PANTHER" id="PTHR31717">
    <property type="entry name" value="ZINC FINGER PROTEIN CONSTANS-LIKE 10"/>
    <property type="match status" value="1"/>
</dbReference>
<name>A0A1D3TLQ4_PLAOA</name>
<dbReference type="GO" id="GO:0008270">
    <property type="term" value="F:zinc ion binding"/>
    <property type="evidence" value="ECO:0007669"/>
    <property type="project" value="UniProtKB-KW"/>
</dbReference>
<feature type="compositionally biased region" description="Basic and acidic residues" evidence="4">
    <location>
        <begin position="938"/>
        <end position="950"/>
    </location>
</feature>
<accession>A0A1D3TLQ4</accession>
<feature type="domain" description="B box-type" evidence="5">
    <location>
        <begin position="268"/>
        <end position="315"/>
    </location>
</feature>
<dbReference type="PANTHER" id="PTHR31717:SF45">
    <property type="entry name" value="ZINC FINGER PROTEIN CONSTANS-LIKE 14-RELATED"/>
    <property type="match status" value="1"/>
</dbReference>
<dbReference type="InterPro" id="IPR049808">
    <property type="entry name" value="CONSTANS-like_Bbox1"/>
</dbReference>
<organism evidence="6 7">
    <name type="scientific">Plasmodium ovale</name>
    <name type="common">malaria parasite P. ovale</name>
    <dbReference type="NCBI Taxonomy" id="36330"/>
    <lineage>
        <taxon>Eukaryota</taxon>
        <taxon>Sar</taxon>
        <taxon>Alveolata</taxon>
        <taxon>Apicomplexa</taxon>
        <taxon>Aconoidasida</taxon>
        <taxon>Haemosporida</taxon>
        <taxon>Plasmodiidae</taxon>
        <taxon>Plasmodium</taxon>
        <taxon>Plasmodium (Plasmodium)</taxon>
    </lineage>
</organism>
<dbReference type="SMART" id="SM00336">
    <property type="entry name" value="BBOX"/>
    <property type="match status" value="2"/>
</dbReference>
<evidence type="ECO:0000256" key="3">
    <source>
        <dbReference type="PROSITE-ProRule" id="PRU00024"/>
    </source>
</evidence>
<dbReference type="InterPro" id="IPR000315">
    <property type="entry name" value="Znf_B-box"/>
</dbReference>
<sequence>MEISREKYEEEENFERAYRRIVVDGVFKEKQKDKKQLEDMLEISEIRDYNCLMKYEYILKLGFFSSNVNVLHVYRLVKEEYEKKFEDVAKCLGSTILISIVDTNDINDSCEHIEEYFLKNYEKLKQYSYVIGNTNYPLGFEKNRNGIFRVYLFKIIPNKTFLLNKSNFLYFDKKDIPTNYDSIAIERGLYYETKGLEKIDGVVEEKKKKLYLPNSNYNSCGENINYRSGISNSRNSLHYSYMYKVRNSEQILPYLLIEFEFKCLRVDISIPICEYCCTAKAVYYCYNDKAHLCDICDIKHHEKNKILKNHKRIHISESPFQFGKCPYHPNELVENVCMKCFCSLCPNCLLIGNHGRGNFRNHPITNIKDAFILSNQKKSQSDIAIENRKIKIVHLLQKKHKLLSEIYSNYTSLQKRIDILYKYIINELKYIKKKKINFLMALKRSVLSELLIIEWMEAFSFHTKLSLNLSDFILYQKKHQLLSEFLNRKINVENTLLKFIPQWIFQKIHIHSNIFIYEDNFYKLNLSPNKCILIDNSKRDKTLHDNDNTLENNENKLKSMYNFNSAFNGGYRHFSMFDNDKCEVKQEDETHVAFSRIEQKGENLTPGEASIDDEGKIGEQCDVDMLDVKKMVHLKGDCSSVYELTKDKIMNCNLLYGIFRSEHGLEKHSDGMALKKSYMYRELWKNLVNYKYINVIHILKVRHSFNTLELVAAFLNISHHYDGLEDFVKHIIKHEIYTLLNKNIDYHTKMKVTQLMDNVTTLLCIQRFRMSHLVDKYVQMCFLEVEKNKDSFLSDVQRICEEEGAHLYESYLSQRKNRGSEEAYICPTDTAFSGVTPQKDVANGGNSNGGNSNGGNANGGSSHGGSSHGGNSNGGNSNGGSANGGNANGGSANGGNANGGSANGGSANGGSANGGNANSGNANGGNANGSKSEPPVGEDGRRGEQKRESNILEVNCTVQEEDNTILDNVVNRVWRNQPVEGDDLWSWSSANNRISDGEKEELVILKKLKEYIYIYLEKLINDLVNTPHKDLNDNIRFLFYTIHDEIDGINRTVSMNGKKFSIHTLTLCLDLFLNSVLYPYIFYVHEEHVQAGVGGNSALRQKVTLLFGQTLREISIYVFQIYNMGMYDSNLKAFISNIKSNKTLAGRMTNDNMFFLDVSHKLFNWMVKNLEAPRYYAPAKWSYHENVERSYEKVIKEILSINEYAMANCTNENVDYNILFSTTNFRDILSLCNSVTNDA</sequence>
<reference evidence="6 7" key="1">
    <citation type="submission" date="2016-06" db="EMBL/GenBank/DDBJ databases">
        <authorList>
            <consortium name="Pathogen Informatics"/>
        </authorList>
    </citation>
    <scope>NUCLEOTIDE SEQUENCE [LARGE SCALE GENOMIC DNA]</scope>
    <source>
        <strain evidence="6">PocGH01</strain>
    </source>
</reference>
<dbReference type="SUPFAM" id="SSF57845">
    <property type="entry name" value="B-box zinc-binding domain"/>
    <property type="match status" value="1"/>
</dbReference>
<evidence type="ECO:0000313" key="6">
    <source>
        <dbReference type="EMBL" id="SCP05877.1"/>
    </source>
</evidence>
<feature type="region of interest" description="Disordered" evidence="4">
    <location>
        <begin position="835"/>
        <end position="887"/>
    </location>
</feature>
<keyword evidence="1" id="KW-0479">Metal-binding</keyword>
<keyword evidence="7" id="KW-1185">Reference proteome</keyword>
<dbReference type="AlphaFoldDB" id="A0A1D3TLQ4"/>
<feature type="compositionally biased region" description="Gly residues" evidence="4">
    <location>
        <begin position="846"/>
        <end position="887"/>
    </location>
</feature>
<dbReference type="CDD" id="cd19821">
    <property type="entry name" value="Bbox1_BBX-like"/>
    <property type="match status" value="1"/>
</dbReference>
<dbReference type="Pfam" id="PF00643">
    <property type="entry name" value="zf-B_box"/>
    <property type="match status" value="1"/>
</dbReference>
<dbReference type="Gene3D" id="3.30.160.60">
    <property type="entry name" value="Classic Zinc Finger"/>
    <property type="match status" value="1"/>
</dbReference>
<proteinExistence type="predicted"/>
<feature type="domain" description="B box-type" evidence="5">
    <location>
        <begin position="325"/>
        <end position="367"/>
    </location>
</feature>
<evidence type="ECO:0000256" key="1">
    <source>
        <dbReference type="ARBA" id="ARBA00022723"/>
    </source>
</evidence>
<gene>
    <name evidence="6" type="primary">PocGH01_12074400</name>
    <name evidence="6" type="ORF">POCGH01_12074400</name>
</gene>
<keyword evidence="3" id="KW-0863">Zinc-finger</keyword>
<dbReference type="OrthoDB" id="153872at2759"/>
<dbReference type="PROSITE" id="PS50119">
    <property type="entry name" value="ZF_BBOX"/>
    <property type="match status" value="2"/>
</dbReference>
<dbReference type="CDD" id="cd19756">
    <property type="entry name" value="Bbox2"/>
    <property type="match status" value="1"/>
</dbReference>
<dbReference type="VEuPathDB" id="PlasmoDB:POWCR01_120010800"/>
<evidence type="ECO:0000256" key="4">
    <source>
        <dbReference type="SAM" id="MobiDB-lite"/>
    </source>
</evidence>
<evidence type="ECO:0000256" key="2">
    <source>
        <dbReference type="ARBA" id="ARBA00022833"/>
    </source>
</evidence>
<keyword evidence="2" id="KW-0862">Zinc</keyword>
<evidence type="ECO:0000313" key="7">
    <source>
        <dbReference type="Proteomes" id="UP000242942"/>
    </source>
</evidence>
<feature type="region of interest" description="Disordered" evidence="4">
    <location>
        <begin position="910"/>
        <end position="950"/>
    </location>
</feature>
<evidence type="ECO:0000259" key="5">
    <source>
        <dbReference type="PROSITE" id="PS50119"/>
    </source>
</evidence>
<dbReference type="VEuPathDB" id="PlasmoDB:PocGH01_12074400"/>
<protein>
    <recommendedName>
        <fullName evidence="5">B box-type domain-containing protein</fullName>
    </recommendedName>
</protein>
<dbReference type="Proteomes" id="UP000242942">
    <property type="component" value="Chromosome 12"/>
</dbReference>
<dbReference type="EMBL" id="LT594593">
    <property type="protein sequence ID" value="SCP05877.1"/>
    <property type="molecule type" value="Genomic_DNA"/>
</dbReference>